<dbReference type="OMA" id="RRHNPNT"/>
<protein>
    <submittedName>
        <fullName evidence="2">Uncharacterized protein</fullName>
    </submittedName>
</protein>
<dbReference type="HOGENOM" id="CLU_076179_0_0_1"/>
<accession>E3NVX2</accession>
<evidence type="ECO:0000256" key="1">
    <source>
        <dbReference type="SAM" id="MobiDB-lite"/>
    </source>
</evidence>
<dbReference type="Proteomes" id="UP000008281">
    <property type="component" value="Unassembled WGS sequence"/>
</dbReference>
<dbReference type="OrthoDB" id="533508at2759"/>
<name>E3NVX2_CAERE</name>
<evidence type="ECO:0000313" key="2">
    <source>
        <dbReference type="EMBL" id="EFO99656.1"/>
    </source>
</evidence>
<dbReference type="eggNOG" id="KOG3676">
    <property type="taxonomic scope" value="Eukaryota"/>
</dbReference>
<organism evidence="3">
    <name type="scientific">Caenorhabditis remanei</name>
    <name type="common">Caenorhabditis vulgaris</name>
    <dbReference type="NCBI Taxonomy" id="31234"/>
    <lineage>
        <taxon>Eukaryota</taxon>
        <taxon>Metazoa</taxon>
        <taxon>Ecdysozoa</taxon>
        <taxon>Nematoda</taxon>
        <taxon>Chromadorea</taxon>
        <taxon>Rhabditida</taxon>
        <taxon>Rhabditina</taxon>
        <taxon>Rhabditomorpha</taxon>
        <taxon>Rhabditoidea</taxon>
        <taxon>Rhabditidae</taxon>
        <taxon>Peloderinae</taxon>
        <taxon>Caenorhabditis</taxon>
    </lineage>
</organism>
<dbReference type="InParanoid" id="E3NVX2"/>
<gene>
    <name evidence="2" type="ORF">CRE_04485</name>
</gene>
<proteinExistence type="predicted"/>
<sequence>MEVRGLMVIKQTKKTRARQRKQAIYNWKTIGRKVIHTIDKVGTEQAILLLHGHDRLDRVYEDHVQPEKVPSRSRTPTRIGTTLHSSKRLKTTMVVGAAAAAAASNTHEIRTDEAVNSMLLSAPPSLSGEGGTMDWQPSITPVEERSESKSQGRSEASSPIVVIPPVHSKTPPKADSPVKVQEYSRTVRVRGADSIPSIELPNIPNKSTASTPPHRAVSPRLRADMFRRHPNTSSFDQNPPAPPNE</sequence>
<evidence type="ECO:0000313" key="3">
    <source>
        <dbReference type="Proteomes" id="UP000008281"/>
    </source>
</evidence>
<dbReference type="STRING" id="31234.E3NVX2"/>
<feature type="compositionally biased region" description="Basic and acidic residues" evidence="1">
    <location>
        <begin position="142"/>
        <end position="152"/>
    </location>
</feature>
<dbReference type="AlphaFoldDB" id="E3NVX2"/>
<dbReference type="EMBL" id="DS271206">
    <property type="protein sequence ID" value="EFO99656.1"/>
    <property type="molecule type" value="Genomic_DNA"/>
</dbReference>
<reference evidence="2" key="1">
    <citation type="submission" date="2007-07" db="EMBL/GenBank/DDBJ databases">
        <title>PCAP assembly of the Caenorhabditis remanei genome.</title>
        <authorList>
            <consortium name="The Caenorhabditis remanei Sequencing Consortium"/>
            <person name="Wilson R.K."/>
        </authorList>
    </citation>
    <scope>NUCLEOTIDE SEQUENCE [LARGE SCALE GENOMIC DNA]</scope>
    <source>
        <strain evidence="2">PB4641</strain>
    </source>
</reference>
<keyword evidence="3" id="KW-1185">Reference proteome</keyword>
<feature type="region of interest" description="Disordered" evidence="1">
    <location>
        <begin position="120"/>
        <end position="245"/>
    </location>
</feature>